<dbReference type="InterPro" id="IPR058727">
    <property type="entry name" value="Helical_Vwde"/>
</dbReference>
<dbReference type="InterPro" id="IPR037120">
    <property type="entry name" value="Haem_peroxidase_sf_animal"/>
</dbReference>
<evidence type="ECO:0000256" key="4">
    <source>
        <dbReference type="PIRSR" id="PIRSR619791-2"/>
    </source>
</evidence>
<evidence type="ECO:0000313" key="7">
    <source>
        <dbReference type="Proteomes" id="UP000683360"/>
    </source>
</evidence>
<dbReference type="SUPFAM" id="SSF48113">
    <property type="entry name" value="Heme-dependent peroxidases"/>
    <property type="match status" value="1"/>
</dbReference>
<dbReference type="AlphaFoldDB" id="A0A8S3QFL9"/>
<keyword evidence="4" id="KW-0479">Metal-binding</keyword>
<dbReference type="InterPro" id="IPR001846">
    <property type="entry name" value="VWF_type-D"/>
</dbReference>
<organism evidence="6 7">
    <name type="scientific">Mytilus edulis</name>
    <name type="common">Blue mussel</name>
    <dbReference type="NCBI Taxonomy" id="6550"/>
    <lineage>
        <taxon>Eukaryota</taxon>
        <taxon>Metazoa</taxon>
        <taxon>Spiralia</taxon>
        <taxon>Lophotrochozoa</taxon>
        <taxon>Mollusca</taxon>
        <taxon>Bivalvia</taxon>
        <taxon>Autobranchia</taxon>
        <taxon>Pteriomorphia</taxon>
        <taxon>Mytilida</taxon>
        <taxon>Mytiloidea</taxon>
        <taxon>Mytilidae</taxon>
        <taxon>Mytilinae</taxon>
        <taxon>Mytilus</taxon>
    </lineage>
</organism>
<proteinExistence type="predicted"/>
<dbReference type="PROSITE" id="PS51233">
    <property type="entry name" value="VWFD"/>
    <property type="match status" value="1"/>
</dbReference>
<feature type="binding site" description="axial binding residue" evidence="4">
    <location>
        <position position="671"/>
    </location>
    <ligand>
        <name>heme b</name>
        <dbReference type="ChEBI" id="CHEBI:60344"/>
    </ligand>
    <ligandPart>
        <name>Fe</name>
        <dbReference type="ChEBI" id="CHEBI:18248"/>
    </ligandPart>
</feature>
<gene>
    <name evidence="6" type="ORF">MEDL_8675</name>
</gene>
<dbReference type="PANTHER" id="PTHR11475">
    <property type="entry name" value="OXIDASE/PEROXIDASE"/>
    <property type="match status" value="1"/>
</dbReference>
<sequence>MANDQLNDNVHYERINESHTTEVLDSINTIIHRLHNESYIDEVTFKFLINDQGKRLGKSHEVECTYVTAHYALFMELIFNSILQYIWKEKSSVQGMVHTIQRRYESHHTWTENCAIAVRAASDVFIIYGCGRPTKWIIRRLNCGIGNEYLEVYSRWGGYEIVLPTGSRVYVWISLNRRINAYLTMSRTDRYQTEGLCGTWNRNYEDDYTGRDGVVYDNATSFARTWSVPANDSLFIEKKRTEKLSQSFMYCSCMNSTQDGLSPNVDCSWKETMPTCPPLNWGREPCSIRSKRSADDDDDVTIDVSPDIVAYIEEPVVDPGWKNGWNETLAEDACNSLFTDSILFDACSSLSNVNVSSAILNCFVNIKDNFTLWLYFEEIKVGSKIYYHKISVEANGACNNLINPSLGMSFTPQGRFIPPMYSEGDAPRNHPDMPSARLVSNKLFDAKNTTIFSAIHTVQFMAHGQFIAHDVAATPGEGADLDCCDPTNSLEKDCYVIPVPEDDPFFKSIRCLNFVRSSAGKKNCLTGQREQMNDVTSFIDGSMVYGSTEEQMSKLRDTHGGDFRVDEIPNLGMNHLLLVRQHNDIARKLQEINPHWSDEISFSRNRKITIALIQHITYNEYLPLMVGEKAMNRHRLRIRRRGRNPFKDLYDQELDPRIRNSFATAALRIGHTLIVPSLAYLSSDYRTLYRENLDDNFFSTHMILKEDGSYTDKIARWLTHEQCMKSDRFFQPEVRNKLFKMEGTSHDLAARNIQRGRDHGLPDYNSWRRFCGLIPVKFCDDIIVDHDKESSDKIKELYRHASHIDLYAGAVSETPKPGSLLGPTFQCIFVRQFEALKSGDRHWYERPRGKAGFTRDQLNSIKSMRLSKLFCDNFNLPKIQLDAFLKSNKKIPCRNFPSLNLDLWKEMSQ</sequence>
<dbReference type="OrthoDB" id="6505174at2759"/>
<evidence type="ECO:0000259" key="5">
    <source>
        <dbReference type="PROSITE" id="PS51233"/>
    </source>
</evidence>
<comment type="caution">
    <text evidence="6">The sequence shown here is derived from an EMBL/GenBank/DDBJ whole genome shotgun (WGS) entry which is preliminary data.</text>
</comment>
<dbReference type="GO" id="GO:0006979">
    <property type="term" value="P:response to oxidative stress"/>
    <property type="evidence" value="ECO:0007669"/>
    <property type="project" value="InterPro"/>
</dbReference>
<dbReference type="PROSITE" id="PS50292">
    <property type="entry name" value="PEROXIDASE_3"/>
    <property type="match status" value="1"/>
</dbReference>
<accession>A0A8S3QFL9</accession>
<dbReference type="PANTHER" id="PTHR11475:SF4">
    <property type="entry name" value="CHORION PEROXIDASE"/>
    <property type="match status" value="1"/>
</dbReference>
<evidence type="ECO:0000313" key="6">
    <source>
        <dbReference type="EMBL" id="CAG2193460.1"/>
    </source>
</evidence>
<keyword evidence="4" id="KW-0408">Iron</keyword>
<dbReference type="GO" id="GO:0140825">
    <property type="term" value="F:lactoperoxidase activity"/>
    <property type="evidence" value="ECO:0007669"/>
    <property type="project" value="UniProtKB-EC"/>
</dbReference>
<reference evidence="6" key="1">
    <citation type="submission" date="2021-03" db="EMBL/GenBank/DDBJ databases">
        <authorList>
            <person name="Bekaert M."/>
        </authorList>
    </citation>
    <scope>NUCLEOTIDE SEQUENCE</scope>
</reference>
<evidence type="ECO:0000256" key="2">
    <source>
        <dbReference type="ARBA" id="ARBA00022525"/>
    </source>
</evidence>
<dbReference type="EC" id="1.11.1.7" evidence="6"/>
<keyword evidence="3" id="KW-0325">Glycoprotein</keyword>
<dbReference type="PRINTS" id="PR00457">
    <property type="entry name" value="ANPEROXIDASE"/>
</dbReference>
<comment type="subcellular location">
    <subcellularLocation>
        <location evidence="1">Secreted</location>
    </subcellularLocation>
</comment>
<dbReference type="GO" id="GO:0046872">
    <property type="term" value="F:metal ion binding"/>
    <property type="evidence" value="ECO:0007669"/>
    <property type="project" value="UniProtKB-KW"/>
</dbReference>
<keyword evidence="2" id="KW-0964">Secreted</keyword>
<dbReference type="Gene3D" id="1.10.640.10">
    <property type="entry name" value="Haem peroxidase domain superfamily, animal type"/>
    <property type="match status" value="1"/>
</dbReference>
<feature type="domain" description="VWFD" evidence="5">
    <location>
        <begin position="51"/>
        <end position="234"/>
    </location>
</feature>
<evidence type="ECO:0000256" key="3">
    <source>
        <dbReference type="ARBA" id="ARBA00023180"/>
    </source>
</evidence>
<dbReference type="Proteomes" id="UP000683360">
    <property type="component" value="Unassembled WGS sequence"/>
</dbReference>
<dbReference type="Pfam" id="PF03098">
    <property type="entry name" value="An_peroxidase"/>
    <property type="match status" value="1"/>
</dbReference>
<dbReference type="EMBL" id="CAJPWZ010000460">
    <property type="protein sequence ID" value="CAG2193460.1"/>
    <property type="molecule type" value="Genomic_DNA"/>
</dbReference>
<dbReference type="GO" id="GO:0020037">
    <property type="term" value="F:heme binding"/>
    <property type="evidence" value="ECO:0007669"/>
    <property type="project" value="InterPro"/>
</dbReference>
<name>A0A8S3QFL9_MYTED</name>
<keyword evidence="7" id="KW-1185">Reference proteome</keyword>
<dbReference type="Pfam" id="PF00094">
    <property type="entry name" value="VWD"/>
    <property type="match status" value="1"/>
</dbReference>
<keyword evidence="6" id="KW-0575">Peroxidase</keyword>
<dbReference type="Pfam" id="PF26129">
    <property type="entry name" value="Vwde"/>
    <property type="match status" value="1"/>
</dbReference>
<keyword evidence="6" id="KW-0560">Oxidoreductase</keyword>
<protein>
    <submittedName>
        <fullName evidence="6">PXDN</fullName>
        <ecNumber evidence="6">1.11.1.7</ecNumber>
    </submittedName>
</protein>
<dbReference type="GO" id="GO:0005576">
    <property type="term" value="C:extracellular region"/>
    <property type="evidence" value="ECO:0007669"/>
    <property type="project" value="UniProtKB-SubCell"/>
</dbReference>
<keyword evidence="4" id="KW-0349">Heme</keyword>
<evidence type="ECO:0000256" key="1">
    <source>
        <dbReference type="ARBA" id="ARBA00004613"/>
    </source>
</evidence>
<dbReference type="InterPro" id="IPR019791">
    <property type="entry name" value="Haem_peroxidase_animal"/>
</dbReference>
<dbReference type="InterPro" id="IPR010255">
    <property type="entry name" value="Haem_peroxidase_sf"/>
</dbReference>